<keyword evidence="2" id="KW-1185">Reference proteome</keyword>
<protein>
    <recommendedName>
        <fullName evidence="3">START domain-containing protein</fullName>
    </recommendedName>
</protein>
<organism evidence="1 2">
    <name type="scientific">Porphyridium purpureum</name>
    <name type="common">Red alga</name>
    <name type="synonym">Porphyridium cruentum</name>
    <dbReference type="NCBI Taxonomy" id="35688"/>
    <lineage>
        <taxon>Eukaryota</taxon>
        <taxon>Rhodophyta</taxon>
        <taxon>Bangiophyceae</taxon>
        <taxon>Porphyridiales</taxon>
        <taxon>Porphyridiaceae</taxon>
        <taxon>Porphyridium</taxon>
    </lineage>
</organism>
<dbReference type="Gene3D" id="3.30.530.20">
    <property type="match status" value="1"/>
</dbReference>
<reference evidence="2" key="1">
    <citation type="journal article" date="2019" name="Nat. Commun.">
        <title>Expansion of phycobilisome linker gene families in mesophilic red algae.</title>
        <authorList>
            <person name="Lee J."/>
            <person name="Kim D."/>
            <person name="Bhattacharya D."/>
            <person name="Yoon H.S."/>
        </authorList>
    </citation>
    <scope>NUCLEOTIDE SEQUENCE [LARGE SCALE GENOMIC DNA]</scope>
    <source>
        <strain evidence="2">CCMP 1328</strain>
    </source>
</reference>
<gene>
    <name evidence="1" type="ORF">FVE85_2572</name>
</gene>
<dbReference type="EMBL" id="VRMN01000013">
    <property type="protein sequence ID" value="KAA8491557.1"/>
    <property type="molecule type" value="Genomic_DNA"/>
</dbReference>
<dbReference type="SUPFAM" id="SSF55961">
    <property type="entry name" value="Bet v1-like"/>
    <property type="match status" value="1"/>
</dbReference>
<comment type="caution">
    <text evidence="1">The sequence shown here is derived from an EMBL/GenBank/DDBJ whole genome shotgun (WGS) entry which is preliminary data.</text>
</comment>
<accession>A0A5J4YMD4</accession>
<sequence>MDKTTFEAQVPSRVSAIVSLFHAEKHFQAARSLLALTEEAGVLNAQGAVDTECARYVEIPLIRQIESEVLKTLELLRSEEGWQISYEGNNTKVWYRQSANSSLNTFKVEGTLLAPVVNVAALLNEIDLFGELFWFMRQTKETERVSRTRTAFSIATSLFWPLSDRFANVLGYAVDGLDEDECMMIVCRDMDYDVDVNAKGQKFAKVPVPKGAVPMRAELIGWQFVPIEPTLTTVRLVAHVDLNLSFVPSAFVNWASKAFARHTIATLDHQAKQLPPAHQQRLVDPERRQVYDWIDGQLRSYWEKKGKADVYDGGELHNDPGRKLSDVGNATGPDKKLVMQMMKGGK</sequence>
<dbReference type="Proteomes" id="UP000324585">
    <property type="component" value="Unassembled WGS sequence"/>
</dbReference>
<evidence type="ECO:0000313" key="2">
    <source>
        <dbReference type="Proteomes" id="UP000324585"/>
    </source>
</evidence>
<dbReference type="PANTHER" id="PTHR34560:SF1">
    <property type="entry name" value="START DOMAIN-CONTAINING PROTEIN"/>
    <property type="match status" value="1"/>
</dbReference>
<dbReference type="OMA" id="YLFVMLR"/>
<evidence type="ECO:0008006" key="3">
    <source>
        <dbReference type="Google" id="ProtNLM"/>
    </source>
</evidence>
<dbReference type="AlphaFoldDB" id="A0A5J4YMD4"/>
<dbReference type="OrthoDB" id="17317at2759"/>
<dbReference type="PANTHER" id="PTHR34560">
    <property type="entry name" value="POLYKETIDE CYCLASE/DEHYDRASE/LIPID TRANSPORT SUPERFAMILY PROTEIN"/>
    <property type="match status" value="1"/>
</dbReference>
<name>A0A5J4YMD4_PORPP</name>
<evidence type="ECO:0000313" key="1">
    <source>
        <dbReference type="EMBL" id="KAA8491557.1"/>
    </source>
</evidence>
<dbReference type="InterPro" id="IPR023393">
    <property type="entry name" value="START-like_dom_sf"/>
</dbReference>
<proteinExistence type="predicted"/>